<evidence type="ECO:0000256" key="6">
    <source>
        <dbReference type="ARBA" id="ARBA00023136"/>
    </source>
</evidence>
<proteinExistence type="inferred from homology"/>
<evidence type="ECO:0000256" key="7">
    <source>
        <dbReference type="SAM" id="Phobius"/>
    </source>
</evidence>
<dbReference type="EnsemblPlants" id="MELO3C002468.2.1">
    <property type="protein sequence ID" value="MELO3C002468.2.1"/>
    <property type="gene ID" value="MELO3C002468.2"/>
</dbReference>
<evidence type="ECO:0000256" key="4">
    <source>
        <dbReference type="ARBA" id="ARBA00022692"/>
    </source>
</evidence>
<dbReference type="InterPro" id="IPR040226">
    <property type="entry name" value="THH1/TOM1/TOM3"/>
</dbReference>
<evidence type="ECO:0000256" key="2">
    <source>
        <dbReference type="ARBA" id="ARBA00006779"/>
    </source>
</evidence>
<name>A0A9I9CEP4_CUCME</name>
<keyword evidence="3" id="KW-0926">Vacuole</keyword>
<comment type="subcellular location">
    <subcellularLocation>
        <location evidence="1">Vacuole membrane</location>
        <topology evidence="1">Multi-pass membrane protein</topology>
    </subcellularLocation>
</comment>
<organism evidence="9">
    <name type="scientific">Cucumis melo</name>
    <name type="common">Muskmelon</name>
    <dbReference type="NCBI Taxonomy" id="3656"/>
    <lineage>
        <taxon>Eukaryota</taxon>
        <taxon>Viridiplantae</taxon>
        <taxon>Streptophyta</taxon>
        <taxon>Embryophyta</taxon>
        <taxon>Tracheophyta</taxon>
        <taxon>Spermatophyta</taxon>
        <taxon>Magnoliopsida</taxon>
        <taxon>eudicotyledons</taxon>
        <taxon>Gunneridae</taxon>
        <taxon>Pentapetalae</taxon>
        <taxon>rosids</taxon>
        <taxon>fabids</taxon>
        <taxon>Cucurbitales</taxon>
        <taxon>Cucurbitaceae</taxon>
        <taxon>Benincaseae</taxon>
        <taxon>Cucumis</taxon>
    </lineage>
</organism>
<feature type="transmembrane region" description="Helical" evidence="7">
    <location>
        <begin position="167"/>
        <end position="184"/>
    </location>
</feature>
<keyword evidence="4 7" id="KW-0812">Transmembrane</keyword>
<dbReference type="AlphaFoldDB" id="A0A9I9CEP4"/>
<dbReference type="GO" id="GO:0009705">
    <property type="term" value="C:plant-type vacuole membrane"/>
    <property type="evidence" value="ECO:0007669"/>
    <property type="project" value="TreeGrafter"/>
</dbReference>
<evidence type="ECO:0000259" key="8">
    <source>
        <dbReference type="Pfam" id="PF06454"/>
    </source>
</evidence>
<dbReference type="InterPro" id="IPR009457">
    <property type="entry name" value="THH1/TOM1/TOM3_dom"/>
</dbReference>
<feature type="transmembrane region" description="Helical" evidence="7">
    <location>
        <begin position="241"/>
        <end position="259"/>
    </location>
</feature>
<evidence type="ECO:0000256" key="3">
    <source>
        <dbReference type="ARBA" id="ARBA00022554"/>
    </source>
</evidence>
<dbReference type="PANTHER" id="PTHR31142">
    <property type="entry name" value="TOBAMOVIRUS MULTIPLICATION PROTEIN 1-LIKE ISOFORM X1"/>
    <property type="match status" value="1"/>
</dbReference>
<feature type="domain" description="THH1/TOM1/TOM3" evidence="8">
    <location>
        <begin position="18"/>
        <end position="275"/>
    </location>
</feature>
<dbReference type="Gramene" id="MELO3C002468.2.1">
    <property type="protein sequence ID" value="MELO3C002468.2.1"/>
    <property type="gene ID" value="MELO3C002468.2"/>
</dbReference>
<evidence type="ECO:0000313" key="9">
    <source>
        <dbReference type="EnsemblPlants" id="MELO3C002468.2.1"/>
    </source>
</evidence>
<feature type="transmembrane region" description="Helical" evidence="7">
    <location>
        <begin position="35"/>
        <end position="55"/>
    </location>
</feature>
<keyword evidence="6 7" id="KW-0472">Membrane</keyword>
<evidence type="ECO:0000256" key="5">
    <source>
        <dbReference type="ARBA" id="ARBA00022989"/>
    </source>
</evidence>
<evidence type="ECO:0000256" key="1">
    <source>
        <dbReference type="ARBA" id="ARBA00004128"/>
    </source>
</evidence>
<feature type="transmembrane region" description="Helical" evidence="7">
    <location>
        <begin position="205"/>
        <end position="225"/>
    </location>
</feature>
<dbReference type="PANTHER" id="PTHR31142:SF1">
    <property type="entry name" value="TOBAMOVIRUS MULTIPLICATION PROTEIN 1"/>
    <property type="match status" value="1"/>
</dbReference>
<dbReference type="Pfam" id="PF06454">
    <property type="entry name" value="THH1_TOM1-3_dom"/>
    <property type="match status" value="1"/>
</dbReference>
<reference evidence="9" key="1">
    <citation type="submission" date="2023-03" db="UniProtKB">
        <authorList>
            <consortium name="EnsemblPlants"/>
        </authorList>
    </citation>
    <scope>IDENTIFICATION</scope>
</reference>
<keyword evidence="5 7" id="KW-1133">Transmembrane helix</keyword>
<accession>A0A9I9CEP4</accession>
<comment type="similarity">
    <text evidence="2">Belongs to the plant tobamovirus multiplication TOM1 protein family.</text>
</comment>
<protein>
    <recommendedName>
        <fullName evidence="8">THH1/TOM1/TOM3 domain-containing protein</fullName>
    </recommendedName>
</protein>
<sequence>MGRLQLNLTTTMEMGVTATSWWNDINESTFWQDRIFYSLCAVYALVSAVALIQLIRIELRVPEYGWTTQKVFHLMNFIVNGVRAIVFGLHNQVFLLQPKISIVLWPLKVLKRCDEDYILYTEARSLPTDKLRTVYISINSVIYLIQVCIWIYIGVNDNSVVEFIGKIFIAVVSFIAALGFLIYGGRRFPIESKGRRKKLHEVGSVTAICFTCFLIRCFVVALSAFDADASLDVLDHPLLNFIYYLLVEILPSALVLYILRKLPPKRISAQYHPIR</sequence>
<feature type="transmembrane region" description="Helical" evidence="7">
    <location>
        <begin position="134"/>
        <end position="155"/>
    </location>
</feature>